<gene>
    <name evidence="2" type="ORF">BJP36_04170</name>
</gene>
<evidence type="ECO:0000313" key="2">
    <source>
        <dbReference type="EMBL" id="AOY79228.1"/>
    </source>
</evidence>
<reference evidence="3" key="1">
    <citation type="submission" date="2016-10" db="EMBL/GenBank/DDBJ databases">
        <title>Comparative genomics uncovers the prolific and rare metabolic potential of the cyanobacterial genus Moorea.</title>
        <authorList>
            <person name="Leao T."/>
            <person name="Castelao G."/>
            <person name="Korobeynikov A."/>
            <person name="Monroe E.A."/>
            <person name="Podell S."/>
            <person name="Glukhov E."/>
            <person name="Allen E."/>
            <person name="Gerwick W.H."/>
            <person name="Gerwick L."/>
        </authorList>
    </citation>
    <scope>NUCLEOTIDE SEQUENCE [LARGE SCALE GENOMIC DNA]</scope>
    <source>
        <strain evidence="3">JHB</strain>
    </source>
</reference>
<dbReference type="PANTHER" id="PTHR38753:SF1">
    <property type="entry name" value="SLR1441 PROTEIN"/>
    <property type="match status" value="1"/>
</dbReference>
<proteinExistence type="predicted"/>
<dbReference type="AlphaFoldDB" id="A0A1D9FV26"/>
<feature type="coiled-coil region" evidence="1">
    <location>
        <begin position="14"/>
        <end position="74"/>
    </location>
</feature>
<organism evidence="2 3">
    <name type="scientific">Moorena producens (strain JHB)</name>
    <dbReference type="NCBI Taxonomy" id="1454205"/>
    <lineage>
        <taxon>Bacteria</taxon>
        <taxon>Bacillati</taxon>
        <taxon>Cyanobacteriota</taxon>
        <taxon>Cyanophyceae</taxon>
        <taxon>Coleofasciculales</taxon>
        <taxon>Coleofasciculaceae</taxon>
        <taxon>Moorena</taxon>
    </lineage>
</organism>
<evidence type="ECO:0000313" key="3">
    <source>
        <dbReference type="Proteomes" id="UP000176944"/>
    </source>
</evidence>
<dbReference type="EMBL" id="CP017708">
    <property type="protein sequence ID" value="AOY79228.1"/>
    <property type="molecule type" value="Genomic_DNA"/>
</dbReference>
<dbReference type="Proteomes" id="UP000176944">
    <property type="component" value="Chromosome"/>
</dbReference>
<sequence>MTDSITLDDFYKLFQESERQRQETERILRESLERSRHEFQQNLAESRAEFDRRAAEADRRLARVEAIAAQTNQAVNALTSRWGNFVENLVAPAVVRLFQERGILVTAIFQRVKARAGSQNLEIDILAVNTNVAVAVEVKSRLTQKNLRQFLTNLEQFKTIMPHYKNYRLYGAVAAIEIDGDVDKFAYNQGLFVIQQAGESVLISNAPDFEPRAW</sequence>
<accession>A0A1D9FV26</accession>
<dbReference type="SUPFAM" id="SSF52980">
    <property type="entry name" value="Restriction endonuclease-like"/>
    <property type="match status" value="1"/>
</dbReference>
<name>A0A1D9FV26_MOOP1</name>
<evidence type="ECO:0000256" key="1">
    <source>
        <dbReference type="SAM" id="Coils"/>
    </source>
</evidence>
<keyword evidence="1" id="KW-0175">Coiled coil</keyword>
<protein>
    <recommendedName>
        <fullName evidence="4">DUF3782 domain-containing protein</fullName>
    </recommendedName>
</protein>
<dbReference type="PANTHER" id="PTHR38753">
    <property type="entry name" value="SLR1441 PROTEIN"/>
    <property type="match status" value="1"/>
</dbReference>
<evidence type="ECO:0008006" key="4">
    <source>
        <dbReference type="Google" id="ProtNLM"/>
    </source>
</evidence>
<dbReference type="InterPro" id="IPR011335">
    <property type="entry name" value="Restrct_endonuc-II-like"/>
</dbReference>